<gene>
    <name evidence="2" type="ORF">Clacol_000006</name>
</gene>
<proteinExistence type="predicted"/>
<feature type="compositionally biased region" description="Polar residues" evidence="1">
    <location>
        <begin position="141"/>
        <end position="150"/>
    </location>
</feature>
<name>A0AAV4ZW51_9AGAM</name>
<feature type="region of interest" description="Disordered" evidence="1">
    <location>
        <begin position="214"/>
        <end position="249"/>
    </location>
</feature>
<sequence>MLPRDSPSSLTQIKIAGFENALEDALPDSRDIDRLYTIERAYQQNTLDLVDALEQTCLILMRDPMLLEAFMDIPRYDYQFDIQVDQSFDLWLRVSTRQRKTIRRRLGGGFAEDSGECLLCLPQYADIAAELLRKIPETSEDASPSDNLSLSSPEPTVPTKKTSPTKPTSACRPVSSHETILFVEKVSSDEMAIEEEEVEELLQLTCANAEEDSSTIVGFPALPEERPLSSVPRDDRLGGDTTPIKSRSI</sequence>
<dbReference type="EMBL" id="BPWL01000001">
    <property type="protein sequence ID" value="GJJ05819.1"/>
    <property type="molecule type" value="Genomic_DNA"/>
</dbReference>
<evidence type="ECO:0000313" key="2">
    <source>
        <dbReference type="EMBL" id="GJJ05819.1"/>
    </source>
</evidence>
<evidence type="ECO:0000313" key="3">
    <source>
        <dbReference type="Proteomes" id="UP001050691"/>
    </source>
</evidence>
<reference evidence="2" key="1">
    <citation type="submission" date="2021-10" db="EMBL/GenBank/DDBJ databases">
        <title>De novo Genome Assembly of Clathrus columnatus (Basidiomycota, Fungi) Using Illumina and Nanopore Sequence Data.</title>
        <authorList>
            <person name="Ogiso-Tanaka E."/>
            <person name="Itagaki H."/>
            <person name="Hosoya T."/>
            <person name="Hosaka K."/>
        </authorList>
    </citation>
    <scope>NUCLEOTIDE SEQUENCE</scope>
    <source>
        <strain evidence="2">MO-923</strain>
    </source>
</reference>
<comment type="caution">
    <text evidence="2">The sequence shown here is derived from an EMBL/GenBank/DDBJ whole genome shotgun (WGS) entry which is preliminary data.</text>
</comment>
<keyword evidence="3" id="KW-1185">Reference proteome</keyword>
<feature type="compositionally biased region" description="Low complexity" evidence="1">
    <location>
        <begin position="151"/>
        <end position="169"/>
    </location>
</feature>
<accession>A0AAV4ZW51</accession>
<evidence type="ECO:0000256" key="1">
    <source>
        <dbReference type="SAM" id="MobiDB-lite"/>
    </source>
</evidence>
<feature type="compositionally biased region" description="Basic and acidic residues" evidence="1">
    <location>
        <begin position="223"/>
        <end position="238"/>
    </location>
</feature>
<protein>
    <submittedName>
        <fullName evidence="2">Uncharacterized protein</fullName>
    </submittedName>
</protein>
<dbReference type="AlphaFoldDB" id="A0AAV4ZW51"/>
<dbReference type="Proteomes" id="UP001050691">
    <property type="component" value="Unassembled WGS sequence"/>
</dbReference>
<feature type="region of interest" description="Disordered" evidence="1">
    <location>
        <begin position="138"/>
        <end position="173"/>
    </location>
</feature>
<organism evidence="2 3">
    <name type="scientific">Clathrus columnatus</name>
    <dbReference type="NCBI Taxonomy" id="1419009"/>
    <lineage>
        <taxon>Eukaryota</taxon>
        <taxon>Fungi</taxon>
        <taxon>Dikarya</taxon>
        <taxon>Basidiomycota</taxon>
        <taxon>Agaricomycotina</taxon>
        <taxon>Agaricomycetes</taxon>
        <taxon>Phallomycetidae</taxon>
        <taxon>Phallales</taxon>
        <taxon>Clathraceae</taxon>
        <taxon>Clathrus</taxon>
    </lineage>
</organism>